<dbReference type="RefSeq" id="WP_186995860.1">
    <property type="nucleotide sequence ID" value="NZ_JACOQK010000001.1"/>
</dbReference>
<evidence type="ECO:0000313" key="2">
    <source>
        <dbReference type="EMBL" id="MBC5786571.1"/>
    </source>
</evidence>
<dbReference type="EMBL" id="JACOQK010000001">
    <property type="protein sequence ID" value="MBC5786571.1"/>
    <property type="molecule type" value="Genomic_DNA"/>
</dbReference>
<dbReference type="PIRSF" id="PIRSF016134">
    <property type="entry name" value="UCP016134"/>
    <property type="match status" value="1"/>
</dbReference>
<dbReference type="InterPro" id="IPR015947">
    <property type="entry name" value="PUA-like_sf"/>
</dbReference>
<accession>A0ABR7IN65</accession>
<evidence type="ECO:0000313" key="3">
    <source>
        <dbReference type="Proteomes" id="UP000649151"/>
    </source>
</evidence>
<comment type="caution">
    <text evidence="2">The sequence shown here is derived from an EMBL/GenBank/DDBJ whole genome shotgun (WGS) entry which is preliminary data.</text>
</comment>
<reference evidence="2 3" key="1">
    <citation type="submission" date="2020-08" db="EMBL/GenBank/DDBJ databases">
        <title>Genome public.</title>
        <authorList>
            <person name="Liu C."/>
            <person name="Sun Q."/>
        </authorList>
    </citation>
    <scope>NUCLEOTIDE SEQUENCE [LARGE SCALE GENOMIC DNA]</scope>
    <source>
        <strain evidence="2 3">NSJ-27</strain>
    </source>
</reference>
<dbReference type="Proteomes" id="UP000649151">
    <property type="component" value="Unassembled WGS sequence"/>
</dbReference>
<dbReference type="InterPro" id="IPR016645">
    <property type="entry name" value="UCP016134"/>
</dbReference>
<gene>
    <name evidence="2" type="ORF">H8Z77_00830</name>
</gene>
<dbReference type="Pfam" id="PF04266">
    <property type="entry name" value="ASCH"/>
    <property type="match status" value="1"/>
</dbReference>
<sequence length="112" mass="13412">MRYQMKLFSEPFDTIVQGRKTIEVRCYDEKRKQLKPGDEIQFLKLPDQKESITVKVTELYLCNTFQELYQKFNPVEFGCEGQTLEQMLREIREIYTEEQEKQGVLGIRIQPL</sequence>
<dbReference type="SUPFAM" id="SSF88697">
    <property type="entry name" value="PUA domain-like"/>
    <property type="match status" value="1"/>
</dbReference>
<organism evidence="2 3">
    <name type="scientific">Clostridium facile</name>
    <dbReference type="NCBI Taxonomy" id="2763035"/>
    <lineage>
        <taxon>Bacteria</taxon>
        <taxon>Bacillati</taxon>
        <taxon>Bacillota</taxon>
        <taxon>Clostridia</taxon>
        <taxon>Eubacteriales</taxon>
        <taxon>Clostridiaceae</taxon>
        <taxon>Clostridium</taxon>
    </lineage>
</organism>
<protein>
    <submittedName>
        <fullName evidence="2">ASCH domain-containing protein</fullName>
    </submittedName>
</protein>
<dbReference type="CDD" id="cd06555">
    <property type="entry name" value="ASCH_PF0470_like"/>
    <property type="match status" value="1"/>
</dbReference>
<dbReference type="SMART" id="SM01022">
    <property type="entry name" value="ASCH"/>
    <property type="match status" value="1"/>
</dbReference>
<keyword evidence="3" id="KW-1185">Reference proteome</keyword>
<proteinExistence type="predicted"/>
<dbReference type="Gene3D" id="2.30.130.30">
    <property type="entry name" value="Hypothetical protein"/>
    <property type="match status" value="1"/>
</dbReference>
<feature type="domain" description="ASCH" evidence="1">
    <location>
        <begin position="5"/>
        <end position="106"/>
    </location>
</feature>
<evidence type="ECO:0000259" key="1">
    <source>
        <dbReference type="SMART" id="SM01022"/>
    </source>
</evidence>
<dbReference type="InterPro" id="IPR007374">
    <property type="entry name" value="ASCH_domain"/>
</dbReference>
<name>A0ABR7IN65_9CLOT</name>